<accession>A0A7S3PS71</accession>
<keyword evidence="1" id="KW-0472">Membrane</keyword>
<feature type="transmembrane region" description="Helical" evidence="1">
    <location>
        <begin position="56"/>
        <end position="75"/>
    </location>
</feature>
<evidence type="ECO:0000256" key="1">
    <source>
        <dbReference type="SAM" id="Phobius"/>
    </source>
</evidence>
<sequence>MVVAADFAPATVCILSCYLLSLSDNVLPLILCTLCTFLTLKIEKFPAIRKRITQNFLWKVQFFCHPVWMFSFLYFGQGSQAATLGLIPFAFNFLVEPWDIPNNDLIFRTSFFMHHIGPILGSMVISSTSSEYFILAQALLFMHGWLLHTISFADNYKWISKQRVFWPYCIQGFLFMSFWWWSVGAENVHCPQVFPTLLFWLGRWGVFLSLQNLFPDFKNPKSTCYDAFEDWKQIVELGSFCIPFLLLLLFSSAKR</sequence>
<protein>
    <submittedName>
        <fullName evidence="2">Uncharacterized protein</fullName>
    </submittedName>
</protein>
<evidence type="ECO:0000313" key="2">
    <source>
        <dbReference type="EMBL" id="CAE0448705.1"/>
    </source>
</evidence>
<proteinExistence type="predicted"/>
<gene>
    <name evidence="2" type="ORF">ASTO00021_LOCUS18672</name>
</gene>
<name>A0A7S3PS71_9STRA</name>
<organism evidence="2">
    <name type="scientific">Aplanochytrium stocchinoi</name>
    <dbReference type="NCBI Taxonomy" id="215587"/>
    <lineage>
        <taxon>Eukaryota</taxon>
        <taxon>Sar</taxon>
        <taxon>Stramenopiles</taxon>
        <taxon>Bigyra</taxon>
        <taxon>Labyrinthulomycetes</taxon>
        <taxon>Thraustochytrida</taxon>
        <taxon>Thraustochytriidae</taxon>
        <taxon>Aplanochytrium</taxon>
    </lineage>
</organism>
<feature type="transmembrane region" description="Helical" evidence="1">
    <location>
        <begin position="26"/>
        <end position="44"/>
    </location>
</feature>
<keyword evidence="1" id="KW-1133">Transmembrane helix</keyword>
<dbReference type="EMBL" id="HBIN01025621">
    <property type="protein sequence ID" value="CAE0448705.1"/>
    <property type="molecule type" value="Transcribed_RNA"/>
</dbReference>
<feature type="transmembrane region" description="Helical" evidence="1">
    <location>
        <begin position="164"/>
        <end position="181"/>
    </location>
</feature>
<feature type="transmembrane region" description="Helical" evidence="1">
    <location>
        <begin position="132"/>
        <end position="152"/>
    </location>
</feature>
<reference evidence="2" key="1">
    <citation type="submission" date="2021-01" db="EMBL/GenBank/DDBJ databases">
        <authorList>
            <person name="Corre E."/>
            <person name="Pelletier E."/>
            <person name="Niang G."/>
            <person name="Scheremetjew M."/>
            <person name="Finn R."/>
            <person name="Kale V."/>
            <person name="Holt S."/>
            <person name="Cochrane G."/>
            <person name="Meng A."/>
            <person name="Brown T."/>
            <person name="Cohen L."/>
        </authorList>
    </citation>
    <scope>NUCLEOTIDE SEQUENCE</scope>
    <source>
        <strain evidence="2">GSBS06</strain>
    </source>
</reference>
<feature type="transmembrane region" description="Helical" evidence="1">
    <location>
        <begin position="234"/>
        <end position="253"/>
    </location>
</feature>
<keyword evidence="1" id="KW-0812">Transmembrane</keyword>
<dbReference type="AlphaFoldDB" id="A0A7S3PS71"/>